<evidence type="ECO:0000313" key="9">
    <source>
        <dbReference type="Proteomes" id="UP001046870"/>
    </source>
</evidence>
<evidence type="ECO:0000313" key="8">
    <source>
        <dbReference type="EMBL" id="KAG7461744.1"/>
    </source>
</evidence>
<name>A0A9D3PJG3_MEGAT</name>
<dbReference type="GO" id="GO:0005125">
    <property type="term" value="F:cytokine activity"/>
    <property type="evidence" value="ECO:0007669"/>
    <property type="project" value="UniProtKB-KW"/>
</dbReference>
<sequence length="153" mass="17885">MNVVRHACFISCFQYCQGTPTGSEKWISFFLLSFLSAYVPIAEAQLQSRLELLQFLRDHKLHSAHGKYYTPGYENVSTCTNETLLCYILEMQVMMYEEDAKSEHLLDLMKLHIQENSLSMRQCLPCEAYEEKDSKTFVENFRTFVQRLLNEAS</sequence>
<evidence type="ECO:0000256" key="1">
    <source>
        <dbReference type="ARBA" id="ARBA00004613"/>
    </source>
</evidence>
<accession>A0A9D3PJG3</accession>
<dbReference type="GO" id="GO:0042102">
    <property type="term" value="P:positive regulation of T cell proliferation"/>
    <property type="evidence" value="ECO:0007669"/>
    <property type="project" value="TreeGrafter"/>
</dbReference>
<dbReference type="AlphaFoldDB" id="A0A9D3PJG3"/>
<dbReference type="InterPro" id="IPR009079">
    <property type="entry name" value="4_helix_cytokine-like_core"/>
</dbReference>
<dbReference type="GO" id="GO:0005126">
    <property type="term" value="F:cytokine receptor binding"/>
    <property type="evidence" value="ECO:0007669"/>
    <property type="project" value="InterPro"/>
</dbReference>
<dbReference type="EMBL" id="JAFDVH010000017">
    <property type="protein sequence ID" value="KAG7461744.1"/>
    <property type="molecule type" value="Genomic_DNA"/>
</dbReference>
<keyword evidence="3 7" id="KW-0202">Cytokine</keyword>
<dbReference type="GO" id="GO:0050778">
    <property type="term" value="P:positive regulation of immune response"/>
    <property type="evidence" value="ECO:0007669"/>
    <property type="project" value="TreeGrafter"/>
</dbReference>
<keyword evidence="6" id="KW-1015">Disulfide bond</keyword>
<keyword evidence="4" id="KW-0964">Secreted</keyword>
<dbReference type="InterPro" id="IPR003443">
    <property type="entry name" value="IL-15/IL-21_fam"/>
</dbReference>
<comment type="similarity">
    <text evidence="2 7">Belongs to the IL-15/IL-21 family.</text>
</comment>
<evidence type="ECO:0000256" key="6">
    <source>
        <dbReference type="ARBA" id="ARBA00023157"/>
    </source>
</evidence>
<dbReference type="Pfam" id="PF02372">
    <property type="entry name" value="IL15"/>
    <property type="match status" value="1"/>
</dbReference>
<evidence type="ECO:0000256" key="5">
    <source>
        <dbReference type="ARBA" id="ARBA00022729"/>
    </source>
</evidence>
<dbReference type="GO" id="GO:0006955">
    <property type="term" value="P:immune response"/>
    <property type="evidence" value="ECO:0007669"/>
    <property type="project" value="InterPro"/>
</dbReference>
<dbReference type="GO" id="GO:0005615">
    <property type="term" value="C:extracellular space"/>
    <property type="evidence" value="ECO:0007669"/>
    <property type="project" value="UniProtKB-KW"/>
</dbReference>
<gene>
    <name evidence="8" type="ORF">MATL_G00194300</name>
</gene>
<dbReference type="Proteomes" id="UP001046870">
    <property type="component" value="Chromosome 17"/>
</dbReference>
<reference evidence="8" key="1">
    <citation type="submission" date="2021-01" db="EMBL/GenBank/DDBJ databases">
        <authorList>
            <person name="Zahm M."/>
            <person name="Roques C."/>
            <person name="Cabau C."/>
            <person name="Klopp C."/>
            <person name="Donnadieu C."/>
            <person name="Jouanno E."/>
            <person name="Lampietro C."/>
            <person name="Louis A."/>
            <person name="Herpin A."/>
            <person name="Echchiki A."/>
            <person name="Berthelot C."/>
            <person name="Parey E."/>
            <person name="Roest-Crollius H."/>
            <person name="Braasch I."/>
            <person name="Postlethwait J."/>
            <person name="Bobe J."/>
            <person name="Montfort J."/>
            <person name="Bouchez O."/>
            <person name="Begum T."/>
            <person name="Mejri S."/>
            <person name="Adams A."/>
            <person name="Chen W.-J."/>
            <person name="Guiguen Y."/>
        </authorList>
    </citation>
    <scope>NUCLEOTIDE SEQUENCE</scope>
    <source>
        <strain evidence="8">YG-15Mar2019-1</strain>
        <tissue evidence="8">Brain</tissue>
    </source>
</reference>
<dbReference type="GO" id="GO:0042119">
    <property type="term" value="P:neutrophil activation"/>
    <property type="evidence" value="ECO:0007669"/>
    <property type="project" value="TreeGrafter"/>
</dbReference>
<evidence type="ECO:0000256" key="4">
    <source>
        <dbReference type="ARBA" id="ARBA00022525"/>
    </source>
</evidence>
<keyword evidence="5" id="KW-0732">Signal</keyword>
<dbReference type="SUPFAM" id="SSF47266">
    <property type="entry name" value="4-helical cytokines"/>
    <property type="match status" value="1"/>
</dbReference>
<evidence type="ECO:0000256" key="3">
    <source>
        <dbReference type="ARBA" id="ARBA00022514"/>
    </source>
</evidence>
<proteinExistence type="inferred from homology"/>
<dbReference type="GO" id="GO:0001819">
    <property type="term" value="P:positive regulation of cytokine production"/>
    <property type="evidence" value="ECO:0007669"/>
    <property type="project" value="TreeGrafter"/>
</dbReference>
<keyword evidence="9" id="KW-1185">Reference proteome</keyword>
<dbReference type="Gene3D" id="1.20.1250.70">
    <property type="entry name" value="Interleukin-15/Interleukin-21"/>
    <property type="match status" value="1"/>
</dbReference>
<dbReference type="OrthoDB" id="8905762at2759"/>
<evidence type="ECO:0000256" key="7">
    <source>
        <dbReference type="RuleBase" id="RU003453"/>
    </source>
</evidence>
<organism evidence="8 9">
    <name type="scientific">Megalops atlanticus</name>
    <name type="common">Tarpon</name>
    <name type="synonym">Clupea gigantea</name>
    <dbReference type="NCBI Taxonomy" id="7932"/>
    <lineage>
        <taxon>Eukaryota</taxon>
        <taxon>Metazoa</taxon>
        <taxon>Chordata</taxon>
        <taxon>Craniata</taxon>
        <taxon>Vertebrata</taxon>
        <taxon>Euteleostomi</taxon>
        <taxon>Actinopterygii</taxon>
        <taxon>Neopterygii</taxon>
        <taxon>Teleostei</taxon>
        <taxon>Elopiformes</taxon>
        <taxon>Megalopidae</taxon>
        <taxon>Megalops</taxon>
    </lineage>
</organism>
<comment type="subcellular location">
    <subcellularLocation>
        <location evidence="1">Secreted</location>
    </subcellularLocation>
</comment>
<evidence type="ECO:0000256" key="2">
    <source>
        <dbReference type="ARBA" id="ARBA00006050"/>
    </source>
</evidence>
<protein>
    <recommendedName>
        <fullName evidence="7">Interleukin</fullName>
    </recommendedName>
</protein>
<comment type="caution">
    <text evidence="8">The sequence shown here is derived from an EMBL/GenBank/DDBJ whole genome shotgun (WGS) entry which is preliminary data.</text>
</comment>
<dbReference type="PANTHER" id="PTHR14356">
    <property type="entry name" value="INTERLEUKIN-15-RELATED"/>
    <property type="match status" value="1"/>
</dbReference>
<dbReference type="PANTHER" id="PTHR14356:SF3">
    <property type="entry name" value="INTERLEUKIN-15"/>
    <property type="match status" value="1"/>
</dbReference>